<dbReference type="GO" id="GO:0003677">
    <property type="term" value="F:DNA binding"/>
    <property type="evidence" value="ECO:0007669"/>
    <property type="project" value="UniProtKB-KW"/>
</dbReference>
<evidence type="ECO:0000256" key="4">
    <source>
        <dbReference type="ARBA" id="ARBA00023125"/>
    </source>
</evidence>
<keyword evidence="9" id="KW-1185">Reference proteome</keyword>
<dbReference type="InterPro" id="IPR036388">
    <property type="entry name" value="WH-like_DNA-bd_sf"/>
</dbReference>
<keyword evidence="3" id="KW-0731">Sigma factor</keyword>
<dbReference type="SUPFAM" id="SSF88946">
    <property type="entry name" value="Sigma2 domain of RNA polymerase sigma factors"/>
    <property type="match status" value="1"/>
</dbReference>
<dbReference type="InterPro" id="IPR013325">
    <property type="entry name" value="RNA_pol_sigma_r2"/>
</dbReference>
<proteinExistence type="inferred from homology"/>
<dbReference type="SUPFAM" id="SSF88659">
    <property type="entry name" value="Sigma3 and sigma4 domains of RNA polymerase sigma factors"/>
    <property type="match status" value="1"/>
</dbReference>
<evidence type="ECO:0000313" key="8">
    <source>
        <dbReference type="EMBL" id="SDE98822.1"/>
    </source>
</evidence>
<dbReference type="RefSeq" id="WP_074538409.1">
    <property type="nucleotide sequence ID" value="NZ_FNBD01000006.1"/>
</dbReference>
<comment type="similarity">
    <text evidence="1">Belongs to the sigma-70 factor family. ECF subfamily.</text>
</comment>
<dbReference type="eggNOG" id="COG1595">
    <property type="taxonomic scope" value="Bacteria"/>
</dbReference>
<gene>
    <name evidence="8" type="ORF">SAMN04487992_10622</name>
</gene>
<evidence type="ECO:0000256" key="3">
    <source>
        <dbReference type="ARBA" id="ARBA00023082"/>
    </source>
</evidence>
<feature type="domain" description="RNA polymerase sigma factor 70 region 4 type 2" evidence="7">
    <location>
        <begin position="105"/>
        <end position="154"/>
    </location>
</feature>
<evidence type="ECO:0000313" key="9">
    <source>
        <dbReference type="Proteomes" id="UP000182114"/>
    </source>
</evidence>
<dbReference type="Pfam" id="PF08281">
    <property type="entry name" value="Sigma70_r4_2"/>
    <property type="match status" value="1"/>
</dbReference>
<dbReference type="InterPro" id="IPR007627">
    <property type="entry name" value="RNA_pol_sigma70_r2"/>
</dbReference>
<keyword evidence="4" id="KW-0238">DNA-binding</keyword>
<sequence length="169" mass="19644">MNKTDFRHTVFSLSERLFPMVSRMLGSSANAEDAIQDIMLKLWEKRKRIADHPNIQGLVFSTARNHCIDILRKKTFTSQDASFQLEILTSENDSEELERKELTVIIKKIVASLPEQQREVILMRDLDGYEFTEIASAMQLKVEHVRVLLSRARKVVSVQLEKTYDYGRE</sequence>
<dbReference type="Gene3D" id="1.10.1740.10">
    <property type="match status" value="1"/>
</dbReference>
<dbReference type="GO" id="GO:0016987">
    <property type="term" value="F:sigma factor activity"/>
    <property type="evidence" value="ECO:0007669"/>
    <property type="project" value="UniProtKB-KW"/>
</dbReference>
<dbReference type="EMBL" id="FNBD01000006">
    <property type="protein sequence ID" value="SDE98822.1"/>
    <property type="molecule type" value="Genomic_DNA"/>
</dbReference>
<reference evidence="9" key="1">
    <citation type="submission" date="2016-10" db="EMBL/GenBank/DDBJ databases">
        <authorList>
            <person name="Varghese N."/>
            <person name="Submissions S."/>
        </authorList>
    </citation>
    <scope>NUCLEOTIDE SEQUENCE [LARGE SCALE GENOMIC DNA]</scope>
    <source>
        <strain evidence="9">DSM 24729</strain>
    </source>
</reference>
<keyword evidence="5" id="KW-0804">Transcription</keyword>
<dbReference type="InterPro" id="IPR039425">
    <property type="entry name" value="RNA_pol_sigma-70-like"/>
</dbReference>
<dbReference type="PANTHER" id="PTHR43133">
    <property type="entry name" value="RNA POLYMERASE ECF-TYPE SIGMA FACTO"/>
    <property type="match status" value="1"/>
</dbReference>
<dbReference type="AlphaFoldDB" id="A0A1G7HEC5"/>
<evidence type="ECO:0000256" key="1">
    <source>
        <dbReference type="ARBA" id="ARBA00010641"/>
    </source>
</evidence>
<dbReference type="CDD" id="cd06171">
    <property type="entry name" value="Sigma70_r4"/>
    <property type="match status" value="1"/>
</dbReference>
<accession>A0A1G7HEC5</accession>
<organism evidence="8 9">
    <name type="scientific">Cellulophaga baltica</name>
    <dbReference type="NCBI Taxonomy" id="76594"/>
    <lineage>
        <taxon>Bacteria</taxon>
        <taxon>Pseudomonadati</taxon>
        <taxon>Bacteroidota</taxon>
        <taxon>Flavobacteriia</taxon>
        <taxon>Flavobacteriales</taxon>
        <taxon>Flavobacteriaceae</taxon>
        <taxon>Cellulophaga</taxon>
    </lineage>
</organism>
<dbReference type="InterPro" id="IPR013249">
    <property type="entry name" value="RNA_pol_sigma70_r4_t2"/>
</dbReference>
<evidence type="ECO:0000259" key="6">
    <source>
        <dbReference type="Pfam" id="PF04542"/>
    </source>
</evidence>
<evidence type="ECO:0000259" key="7">
    <source>
        <dbReference type="Pfam" id="PF08281"/>
    </source>
</evidence>
<feature type="domain" description="RNA polymerase sigma-70 region 2" evidence="6">
    <location>
        <begin position="18"/>
        <end position="75"/>
    </location>
</feature>
<evidence type="ECO:0000256" key="5">
    <source>
        <dbReference type="ARBA" id="ARBA00023163"/>
    </source>
</evidence>
<dbReference type="PANTHER" id="PTHR43133:SF8">
    <property type="entry name" value="RNA POLYMERASE SIGMA FACTOR HI_1459-RELATED"/>
    <property type="match status" value="1"/>
</dbReference>
<name>A0A1G7HEC5_9FLAO</name>
<evidence type="ECO:0000256" key="2">
    <source>
        <dbReference type="ARBA" id="ARBA00023015"/>
    </source>
</evidence>
<dbReference type="Gene3D" id="1.10.10.10">
    <property type="entry name" value="Winged helix-like DNA-binding domain superfamily/Winged helix DNA-binding domain"/>
    <property type="match status" value="1"/>
</dbReference>
<keyword evidence="2" id="KW-0805">Transcription regulation</keyword>
<dbReference type="InterPro" id="IPR013324">
    <property type="entry name" value="RNA_pol_sigma_r3/r4-like"/>
</dbReference>
<protein>
    <submittedName>
        <fullName evidence="8">RNA polymerase sigma-70 factor, ECF subfamily</fullName>
    </submittedName>
</protein>
<dbReference type="Pfam" id="PF04542">
    <property type="entry name" value="Sigma70_r2"/>
    <property type="match status" value="1"/>
</dbReference>
<dbReference type="NCBIfam" id="TIGR02937">
    <property type="entry name" value="sigma70-ECF"/>
    <property type="match status" value="1"/>
</dbReference>
<dbReference type="Proteomes" id="UP000182114">
    <property type="component" value="Unassembled WGS sequence"/>
</dbReference>
<dbReference type="InterPro" id="IPR014284">
    <property type="entry name" value="RNA_pol_sigma-70_dom"/>
</dbReference>
<dbReference type="GO" id="GO:0006352">
    <property type="term" value="P:DNA-templated transcription initiation"/>
    <property type="evidence" value="ECO:0007669"/>
    <property type="project" value="InterPro"/>
</dbReference>